<dbReference type="EMBL" id="UINC01044363">
    <property type="protein sequence ID" value="SVB49719.1"/>
    <property type="molecule type" value="Genomic_DNA"/>
</dbReference>
<sequence length="448" mass="50254">MTIFNRTRLTNDVFKIDIKRMRKGWYSDKYFENIGVMLSTLAEQKYLFKGKALRLGDIDLSKTKTGNIEVEMQWFTRRKGKVVVAGVDKALTVLRHCCGYFNGNGKFVNTWKRMKVEAVHDGATVTYAGDPMTVQPVLRVSGRYKDFALLETPTLGLLTRSSRVATNVYETLMAANGKPVLFFPARFDLHEVQAADGYAYNVAVQRFNYDHKSRVGPFISTDAQGDWWGGAGGGTVAHASIACFLGDTAETMMAFAATCEPDIPRIALVDFNNDSVKDSLLVMQRMFARYRELIDSGDETEAKRYQLYAIRLDTSSSIRDVSVPPLGAPELDMGVNPRLVFIVRNAIDSAWCNWQLPRKWKDRAREWCESVKIVASGGFSPSKILRFEKLDVPVDIFAVGSSLFANDGPRVTDFTSDITQVKINGEWQAMSKVGRNRGHNPDLELVTE</sequence>
<dbReference type="SUPFAM" id="SSF54675">
    <property type="entry name" value="Nicotinate/Quinolinate PRTase N-terminal domain-like"/>
    <property type="match status" value="1"/>
</dbReference>
<dbReference type="PANTHER" id="PTHR43202">
    <property type="entry name" value="NICOTINATE-NUCLEOTIDE PYROPHOSPHORYLASE"/>
    <property type="match status" value="1"/>
</dbReference>
<accession>A0A382EH39</accession>
<dbReference type="Gene3D" id="3.20.20.70">
    <property type="entry name" value="Aldolase class I"/>
    <property type="match status" value="1"/>
</dbReference>
<dbReference type="InterPro" id="IPR036068">
    <property type="entry name" value="Nicotinate_pribotase-like_C"/>
</dbReference>
<dbReference type="InterPro" id="IPR013785">
    <property type="entry name" value="Aldolase_TIM"/>
</dbReference>
<protein>
    <recommendedName>
        <fullName evidence="1">Quinolinate phosphoribosyl transferase N-terminal domain-containing protein</fullName>
    </recommendedName>
</protein>
<gene>
    <name evidence="2" type="ORF">METZ01_LOCUS202573</name>
</gene>
<proteinExistence type="predicted"/>
<dbReference type="GO" id="GO:0016763">
    <property type="term" value="F:pentosyltransferase activity"/>
    <property type="evidence" value="ECO:0007669"/>
    <property type="project" value="InterPro"/>
</dbReference>
<reference evidence="2" key="1">
    <citation type="submission" date="2018-05" db="EMBL/GenBank/DDBJ databases">
        <authorList>
            <person name="Lanie J.A."/>
            <person name="Ng W.-L."/>
            <person name="Kazmierczak K.M."/>
            <person name="Andrzejewski T.M."/>
            <person name="Davidsen T.M."/>
            <person name="Wayne K.J."/>
            <person name="Tettelin H."/>
            <person name="Glass J.I."/>
            <person name="Rusch D."/>
            <person name="Podicherti R."/>
            <person name="Tsui H.-C.T."/>
            <person name="Winkler M.E."/>
        </authorList>
    </citation>
    <scope>NUCLEOTIDE SEQUENCE</scope>
</reference>
<organism evidence="2">
    <name type="scientific">marine metagenome</name>
    <dbReference type="NCBI Taxonomy" id="408172"/>
    <lineage>
        <taxon>unclassified sequences</taxon>
        <taxon>metagenomes</taxon>
        <taxon>ecological metagenomes</taxon>
    </lineage>
</organism>
<dbReference type="PANTHER" id="PTHR43202:SF1">
    <property type="entry name" value="NICOTINATE PHOSPHORIBOSYLTRANSFERASE"/>
    <property type="match status" value="1"/>
</dbReference>
<name>A0A382EH39_9ZZZZ</name>
<dbReference type="AlphaFoldDB" id="A0A382EH39"/>
<dbReference type="InterPro" id="IPR053190">
    <property type="entry name" value="NAPRTase-like"/>
</dbReference>
<dbReference type="InterPro" id="IPR022412">
    <property type="entry name" value="Quinolinate_PRibosylTrfase_N"/>
</dbReference>
<dbReference type="InterPro" id="IPR037128">
    <property type="entry name" value="Quinolinate_PRibosylTase_N_sf"/>
</dbReference>
<feature type="domain" description="Quinolinate phosphoribosyl transferase N-terminal" evidence="1">
    <location>
        <begin position="61"/>
        <end position="162"/>
    </location>
</feature>
<evidence type="ECO:0000259" key="1">
    <source>
        <dbReference type="Pfam" id="PF02749"/>
    </source>
</evidence>
<evidence type="ECO:0000313" key="2">
    <source>
        <dbReference type="EMBL" id="SVB49719.1"/>
    </source>
</evidence>
<dbReference type="SUPFAM" id="SSF51690">
    <property type="entry name" value="Nicotinate/Quinolinate PRTase C-terminal domain-like"/>
    <property type="match status" value="1"/>
</dbReference>
<dbReference type="GO" id="GO:0009435">
    <property type="term" value="P:NAD+ biosynthetic process"/>
    <property type="evidence" value="ECO:0007669"/>
    <property type="project" value="InterPro"/>
</dbReference>
<dbReference type="Pfam" id="PF02749">
    <property type="entry name" value="QRPTase_N"/>
    <property type="match status" value="1"/>
</dbReference>
<dbReference type="Gene3D" id="3.90.1170.20">
    <property type="entry name" value="Quinolinate phosphoribosyl transferase, N-terminal domain"/>
    <property type="match status" value="1"/>
</dbReference>